<feature type="transmembrane region" description="Helical" evidence="8">
    <location>
        <begin position="359"/>
        <end position="382"/>
    </location>
</feature>
<keyword evidence="4 8" id="KW-0812">Transmembrane</keyword>
<evidence type="ECO:0000256" key="5">
    <source>
        <dbReference type="ARBA" id="ARBA00022989"/>
    </source>
</evidence>
<dbReference type="PANTHER" id="PTHR23517:SF13">
    <property type="entry name" value="MAJOR FACILITATOR SUPERFAMILY MFS_1"/>
    <property type="match status" value="1"/>
</dbReference>
<sequence>MTLMNTDKPTPLKTRGRRHPTAHLHRPHRPWHFRTVVAVVFVVMAASSAPSPLYGLYQQQWHFGTATSTIVYACYALGAILTLLVAGGLAEHLGTQRTIVVALATIVASFLTFLLATAAWTLCLARLIQGVGVGLLTSSAGSALADLHRDRSHQAAAAANSAATSTGIALGAVFSGLAVQFAPAPLVTPFVVLAVLSVGGLALVRAIPAWQTVPERLRPWRPRVLRLGAEPRGILLRVAPIVTASWAVVGLYLALGVDLVAGLLHTTDRALSSLVILVVQGCGGIAPMLLRRLGDRAASVTGCALLVAGVGVSVIGYDTAHATLFFAGAAITGAGFGLCFMGSTSTVTAAAITRDEPQLLSGFFALAYMAVSVPVVVLGAVASRFGVAAAFSWFGLLVALLAMVAGAIAVRSGRLESQPGRSGSTAIPRFTAAAEEPMFPGKPCLSPTDRAVSAGLSQHIGKSAPSDPIFLNSNK</sequence>
<evidence type="ECO:0000256" key="6">
    <source>
        <dbReference type="ARBA" id="ARBA00023136"/>
    </source>
</evidence>
<keyword evidence="11" id="KW-1185">Reference proteome</keyword>
<reference evidence="10 11" key="1">
    <citation type="submission" date="2020-07" db="EMBL/GenBank/DDBJ databases">
        <title>Streptomyces isolated from Indian soil.</title>
        <authorList>
            <person name="Mandal S."/>
            <person name="Maiti P.K."/>
        </authorList>
    </citation>
    <scope>NUCLEOTIDE SEQUENCE [LARGE SCALE GENOMIC DNA]</scope>
    <source>
        <strain evidence="10 11">PSKA54</strain>
    </source>
</reference>
<feature type="transmembrane region" description="Helical" evidence="8">
    <location>
        <begin position="99"/>
        <end position="121"/>
    </location>
</feature>
<dbReference type="SUPFAM" id="SSF103473">
    <property type="entry name" value="MFS general substrate transporter"/>
    <property type="match status" value="1"/>
</dbReference>
<dbReference type="GO" id="GO:0022857">
    <property type="term" value="F:transmembrane transporter activity"/>
    <property type="evidence" value="ECO:0007669"/>
    <property type="project" value="InterPro"/>
</dbReference>
<dbReference type="InterPro" id="IPR050171">
    <property type="entry name" value="MFS_Transporters"/>
</dbReference>
<protein>
    <submittedName>
        <fullName evidence="10">MFS transporter</fullName>
    </submittedName>
</protein>
<comment type="caution">
    <text evidence="10">The sequence shown here is derived from an EMBL/GenBank/DDBJ whole genome shotgun (WGS) entry which is preliminary data.</text>
</comment>
<evidence type="ECO:0000256" key="7">
    <source>
        <dbReference type="SAM" id="MobiDB-lite"/>
    </source>
</evidence>
<evidence type="ECO:0000256" key="1">
    <source>
        <dbReference type="ARBA" id="ARBA00004651"/>
    </source>
</evidence>
<keyword evidence="2" id="KW-0813">Transport</keyword>
<feature type="transmembrane region" description="Helical" evidence="8">
    <location>
        <begin position="69"/>
        <end position="87"/>
    </location>
</feature>
<evidence type="ECO:0000256" key="3">
    <source>
        <dbReference type="ARBA" id="ARBA00022475"/>
    </source>
</evidence>
<keyword evidence="5 8" id="KW-1133">Transmembrane helix</keyword>
<dbReference type="PANTHER" id="PTHR23517">
    <property type="entry name" value="RESISTANCE PROTEIN MDTM, PUTATIVE-RELATED-RELATED"/>
    <property type="match status" value="1"/>
</dbReference>
<feature type="transmembrane region" description="Helical" evidence="8">
    <location>
        <begin position="234"/>
        <end position="255"/>
    </location>
</feature>
<dbReference type="InterPro" id="IPR036259">
    <property type="entry name" value="MFS_trans_sf"/>
</dbReference>
<organism evidence="10 11">
    <name type="scientific">Streptomyces himalayensis subsp. aureolus</name>
    <dbReference type="NCBI Taxonomy" id="2758039"/>
    <lineage>
        <taxon>Bacteria</taxon>
        <taxon>Bacillati</taxon>
        <taxon>Actinomycetota</taxon>
        <taxon>Actinomycetes</taxon>
        <taxon>Kitasatosporales</taxon>
        <taxon>Streptomycetaceae</taxon>
        <taxon>Streptomyces</taxon>
        <taxon>Streptomyces himalayensis</taxon>
    </lineage>
</organism>
<feature type="transmembrane region" description="Helical" evidence="8">
    <location>
        <begin position="36"/>
        <end position="57"/>
    </location>
</feature>
<dbReference type="InterPro" id="IPR020846">
    <property type="entry name" value="MFS_dom"/>
</dbReference>
<dbReference type="PROSITE" id="PS50850">
    <property type="entry name" value="MFS"/>
    <property type="match status" value="1"/>
</dbReference>
<feature type="domain" description="Major facilitator superfamily (MFS) profile" evidence="9">
    <location>
        <begin position="1"/>
        <end position="413"/>
    </location>
</feature>
<feature type="region of interest" description="Disordered" evidence="7">
    <location>
        <begin position="1"/>
        <end position="25"/>
    </location>
</feature>
<comment type="subcellular location">
    <subcellularLocation>
        <location evidence="1">Cell membrane</location>
        <topology evidence="1">Multi-pass membrane protein</topology>
    </subcellularLocation>
</comment>
<evidence type="ECO:0000313" key="10">
    <source>
        <dbReference type="EMBL" id="MBA4867068.1"/>
    </source>
</evidence>
<feature type="transmembrane region" description="Helical" evidence="8">
    <location>
        <begin position="127"/>
        <end position="145"/>
    </location>
</feature>
<feature type="transmembrane region" description="Helical" evidence="8">
    <location>
        <begin position="190"/>
        <end position="213"/>
    </location>
</feature>
<keyword evidence="3" id="KW-1003">Cell membrane</keyword>
<keyword evidence="6 8" id="KW-0472">Membrane</keyword>
<proteinExistence type="predicted"/>
<gene>
    <name evidence="10" type="ORF">H1V43_38445</name>
</gene>
<evidence type="ECO:0000256" key="8">
    <source>
        <dbReference type="SAM" id="Phobius"/>
    </source>
</evidence>
<dbReference type="AlphaFoldDB" id="A0A7W2D9G8"/>
<evidence type="ECO:0000313" key="11">
    <source>
        <dbReference type="Proteomes" id="UP000586976"/>
    </source>
</evidence>
<dbReference type="Pfam" id="PF07690">
    <property type="entry name" value="MFS_1"/>
    <property type="match status" value="1"/>
</dbReference>
<feature type="compositionally biased region" description="Basic residues" evidence="7">
    <location>
        <begin position="14"/>
        <end position="25"/>
    </location>
</feature>
<evidence type="ECO:0000256" key="2">
    <source>
        <dbReference type="ARBA" id="ARBA00022448"/>
    </source>
</evidence>
<name>A0A7W2D9G8_9ACTN</name>
<feature type="transmembrane region" description="Helical" evidence="8">
    <location>
        <begin position="388"/>
        <end position="410"/>
    </location>
</feature>
<feature type="transmembrane region" description="Helical" evidence="8">
    <location>
        <begin position="270"/>
        <end position="290"/>
    </location>
</feature>
<feature type="transmembrane region" description="Helical" evidence="8">
    <location>
        <begin position="297"/>
        <end position="317"/>
    </location>
</feature>
<evidence type="ECO:0000256" key="4">
    <source>
        <dbReference type="ARBA" id="ARBA00022692"/>
    </source>
</evidence>
<feature type="transmembrane region" description="Helical" evidence="8">
    <location>
        <begin position="157"/>
        <end position="178"/>
    </location>
</feature>
<accession>A0A7W2D9G8</accession>
<dbReference type="Proteomes" id="UP000586976">
    <property type="component" value="Unassembled WGS sequence"/>
</dbReference>
<dbReference type="Gene3D" id="1.20.1250.20">
    <property type="entry name" value="MFS general substrate transporter like domains"/>
    <property type="match status" value="1"/>
</dbReference>
<dbReference type="InterPro" id="IPR011701">
    <property type="entry name" value="MFS"/>
</dbReference>
<dbReference type="EMBL" id="JACEQY010000089">
    <property type="protein sequence ID" value="MBA4867068.1"/>
    <property type="molecule type" value="Genomic_DNA"/>
</dbReference>
<feature type="transmembrane region" description="Helical" evidence="8">
    <location>
        <begin position="323"/>
        <end position="352"/>
    </location>
</feature>
<dbReference type="GO" id="GO:0005886">
    <property type="term" value="C:plasma membrane"/>
    <property type="evidence" value="ECO:0007669"/>
    <property type="project" value="UniProtKB-SubCell"/>
</dbReference>
<evidence type="ECO:0000259" key="9">
    <source>
        <dbReference type="PROSITE" id="PS50850"/>
    </source>
</evidence>